<proteinExistence type="predicted"/>
<keyword evidence="4" id="KW-1185">Reference proteome</keyword>
<dbReference type="GO" id="GO:0005634">
    <property type="term" value="C:nucleus"/>
    <property type="evidence" value="ECO:0000318"/>
    <property type="project" value="GO_Central"/>
</dbReference>
<dbReference type="InterPro" id="IPR006640">
    <property type="entry name" value="SprT-like_domain"/>
</dbReference>
<evidence type="ECO:0000313" key="3">
    <source>
        <dbReference type="EMBL" id="EFA12058.2"/>
    </source>
</evidence>
<dbReference type="eggNOG" id="KOG3854">
    <property type="taxonomic scope" value="Eukaryota"/>
</dbReference>
<dbReference type="Proteomes" id="UP000007266">
    <property type="component" value="Unassembled WGS sequence"/>
</dbReference>
<feature type="compositionally biased region" description="Polar residues" evidence="1">
    <location>
        <begin position="240"/>
        <end position="271"/>
    </location>
</feature>
<dbReference type="InterPro" id="IPR036910">
    <property type="entry name" value="HMG_box_dom_sf"/>
</dbReference>
<protein>
    <recommendedName>
        <fullName evidence="2">SprT-like domain-containing protein</fullName>
    </recommendedName>
</protein>
<evidence type="ECO:0000256" key="1">
    <source>
        <dbReference type="SAM" id="MobiDB-lite"/>
    </source>
</evidence>
<evidence type="ECO:0000259" key="2">
    <source>
        <dbReference type="SMART" id="SM00731"/>
    </source>
</evidence>
<sequence length="676" mass="76996">MNGSFELLSTMSPKVNKSIINSNLVPPCKKQTSLQARPTKLALRKYFRKSQNARHVKQSIKHDLIIEIESSSSCSFEEKVLNETPIVISDSDNSFIIEKTPVKTVPEKDCNKRHMPGQSNERMSKGKYNSIELWVEDVNKAKHNVSGFSEISSMIGNDNPGFKKSNINDAASSTMLESNLRFDELFRKKNINQENDLTVNNSLKSENQSLENVFKNMILNDSLYLNESFTSRLKNKNCVADNNKNSQRNGKNDTQIGSSQLDTNKSHNTSPGREKAENMGASDCEEYEKLLDSLYGNSWRDKREDILPSSEPKLKKNKLKITKAVPNTERRENKFSNLLDERKESNLLKDLQRARFRQALESPLMETIKKLCDSDTDSEDENKMPHVKLNFDDESSESDCVVPTKSPIKKTQLLKENNENFLGTCSFLASLSGCVPATNCDMTALIFRNNFKQQRDKLTEKLFHLYNEQVFDNSISEDTRIEWSEKLRGTAGYCRCRKITKRTGVVERHATIVLSSKVLDRADRLRDTLIHEMCHAATWIVNQVTDGHGPFWKSWASRAMKTFPELPPIKRCHEYVINTKYTYKCTGCGYSIGRHTKSLNTETKRCGYCYGKFEVLINKISKKGETKSIPATPKKPSGFALFVKENYATVKTPDLKHGDVMKILGQQFADLKVDQS</sequence>
<dbReference type="SUPFAM" id="SSF47095">
    <property type="entry name" value="HMG-box"/>
    <property type="match status" value="1"/>
</dbReference>
<gene>
    <name evidence="3" type="primary">AUGUSTUS-3.0.2_12902</name>
    <name evidence="3" type="ORF">TcasGA2_TC012902</name>
</gene>
<dbReference type="AlphaFoldDB" id="D7ELF4"/>
<dbReference type="EMBL" id="KQ972392">
    <property type="protein sequence ID" value="EFA12058.2"/>
    <property type="molecule type" value="Genomic_DNA"/>
</dbReference>
<dbReference type="GO" id="GO:0006974">
    <property type="term" value="P:DNA damage response"/>
    <property type="evidence" value="ECO:0007669"/>
    <property type="project" value="UniProtKB-ARBA"/>
</dbReference>
<dbReference type="SMART" id="SM00731">
    <property type="entry name" value="SprT"/>
    <property type="match status" value="1"/>
</dbReference>
<reference evidence="3 4" key="2">
    <citation type="journal article" date="2010" name="Nucleic Acids Res.">
        <title>BeetleBase in 2010: revisions to provide comprehensive genomic information for Tribolium castaneum.</title>
        <authorList>
            <person name="Kim H.S."/>
            <person name="Murphy T."/>
            <person name="Xia J."/>
            <person name="Caragea D."/>
            <person name="Park Y."/>
            <person name="Beeman R.W."/>
            <person name="Lorenzen M.D."/>
            <person name="Butcher S."/>
            <person name="Manak J.R."/>
            <person name="Brown S.J."/>
        </authorList>
    </citation>
    <scope>NUCLEOTIDE SEQUENCE [LARGE SCALE GENOMIC DNA]</scope>
    <source>
        <strain evidence="3 4">Georgia GA2</strain>
    </source>
</reference>
<dbReference type="PANTHER" id="PTHR23099:SF0">
    <property type="entry name" value="GERM CELL NUCLEAR ACIDIC PROTEIN"/>
    <property type="match status" value="1"/>
</dbReference>
<feature type="domain" description="SprT-like" evidence="2">
    <location>
        <begin position="456"/>
        <end position="616"/>
    </location>
</feature>
<dbReference type="InParanoid" id="D7ELF4"/>
<dbReference type="CDD" id="cd00084">
    <property type="entry name" value="HMG-box_SF"/>
    <property type="match status" value="1"/>
</dbReference>
<name>D7ELF4_TRICA</name>
<dbReference type="HOGENOM" id="CLU_402994_0_0_1"/>
<dbReference type="Pfam" id="PF10263">
    <property type="entry name" value="SprT-like"/>
    <property type="match status" value="1"/>
</dbReference>
<organism evidence="3 4">
    <name type="scientific">Tribolium castaneum</name>
    <name type="common">Red flour beetle</name>
    <dbReference type="NCBI Taxonomy" id="7070"/>
    <lineage>
        <taxon>Eukaryota</taxon>
        <taxon>Metazoa</taxon>
        <taxon>Ecdysozoa</taxon>
        <taxon>Arthropoda</taxon>
        <taxon>Hexapoda</taxon>
        <taxon>Insecta</taxon>
        <taxon>Pterygota</taxon>
        <taxon>Neoptera</taxon>
        <taxon>Endopterygota</taxon>
        <taxon>Coleoptera</taxon>
        <taxon>Polyphaga</taxon>
        <taxon>Cucujiformia</taxon>
        <taxon>Tenebrionidae</taxon>
        <taxon>Tenebrionidae incertae sedis</taxon>
        <taxon>Tribolium</taxon>
    </lineage>
</organism>
<dbReference type="STRING" id="7070.D7ELF4"/>
<reference evidence="3 4" key="1">
    <citation type="journal article" date="2008" name="Nature">
        <title>The genome of the model beetle and pest Tribolium castaneum.</title>
        <authorList>
            <consortium name="Tribolium Genome Sequencing Consortium"/>
            <person name="Richards S."/>
            <person name="Gibbs R.A."/>
            <person name="Weinstock G.M."/>
            <person name="Brown S.J."/>
            <person name="Denell R."/>
            <person name="Beeman R.W."/>
            <person name="Gibbs R."/>
            <person name="Beeman R.W."/>
            <person name="Brown S.J."/>
            <person name="Bucher G."/>
            <person name="Friedrich M."/>
            <person name="Grimmelikhuijzen C.J."/>
            <person name="Klingler M."/>
            <person name="Lorenzen M."/>
            <person name="Richards S."/>
            <person name="Roth S."/>
            <person name="Schroder R."/>
            <person name="Tautz D."/>
            <person name="Zdobnov E.M."/>
            <person name="Muzny D."/>
            <person name="Gibbs R.A."/>
            <person name="Weinstock G.M."/>
            <person name="Attaway T."/>
            <person name="Bell S."/>
            <person name="Buhay C.J."/>
            <person name="Chandrabose M.N."/>
            <person name="Chavez D."/>
            <person name="Clerk-Blankenburg K.P."/>
            <person name="Cree A."/>
            <person name="Dao M."/>
            <person name="Davis C."/>
            <person name="Chacko J."/>
            <person name="Dinh H."/>
            <person name="Dugan-Rocha S."/>
            <person name="Fowler G."/>
            <person name="Garner T.T."/>
            <person name="Garnes J."/>
            <person name="Gnirke A."/>
            <person name="Hawes A."/>
            <person name="Hernandez J."/>
            <person name="Hines S."/>
            <person name="Holder M."/>
            <person name="Hume J."/>
            <person name="Jhangiani S.N."/>
            <person name="Joshi V."/>
            <person name="Khan Z.M."/>
            <person name="Jackson L."/>
            <person name="Kovar C."/>
            <person name="Kowis A."/>
            <person name="Lee S."/>
            <person name="Lewis L.R."/>
            <person name="Margolis J."/>
            <person name="Morgan M."/>
            <person name="Nazareth L.V."/>
            <person name="Nguyen N."/>
            <person name="Okwuonu G."/>
            <person name="Parker D."/>
            <person name="Richards S."/>
            <person name="Ruiz S.J."/>
            <person name="Santibanez J."/>
            <person name="Savard J."/>
            <person name="Scherer S.E."/>
            <person name="Schneider B."/>
            <person name="Sodergren E."/>
            <person name="Tautz D."/>
            <person name="Vattahil S."/>
            <person name="Villasana D."/>
            <person name="White C.S."/>
            <person name="Wright R."/>
            <person name="Park Y."/>
            <person name="Beeman R.W."/>
            <person name="Lord J."/>
            <person name="Oppert B."/>
            <person name="Lorenzen M."/>
            <person name="Brown S."/>
            <person name="Wang L."/>
            <person name="Savard J."/>
            <person name="Tautz D."/>
            <person name="Richards S."/>
            <person name="Weinstock G."/>
            <person name="Gibbs R.A."/>
            <person name="Liu Y."/>
            <person name="Worley K."/>
            <person name="Weinstock G."/>
            <person name="Elsik C.G."/>
            <person name="Reese J.T."/>
            <person name="Elhaik E."/>
            <person name="Landan G."/>
            <person name="Graur D."/>
            <person name="Arensburger P."/>
            <person name="Atkinson P."/>
            <person name="Beeman R.W."/>
            <person name="Beidler J."/>
            <person name="Brown S.J."/>
            <person name="Demuth J.P."/>
            <person name="Drury D.W."/>
            <person name="Du Y.Z."/>
            <person name="Fujiwara H."/>
            <person name="Lorenzen M."/>
            <person name="Maselli V."/>
            <person name="Osanai M."/>
            <person name="Park Y."/>
            <person name="Robertson H.M."/>
            <person name="Tu Z."/>
            <person name="Wang J.J."/>
            <person name="Wang S."/>
            <person name="Richards S."/>
            <person name="Song H."/>
            <person name="Zhang L."/>
            <person name="Sodergren E."/>
            <person name="Werner D."/>
            <person name="Stanke M."/>
            <person name="Morgenstern B."/>
            <person name="Solovyev V."/>
            <person name="Kosarev P."/>
            <person name="Brown G."/>
            <person name="Chen H.C."/>
            <person name="Ermolaeva O."/>
            <person name="Hlavina W."/>
            <person name="Kapustin Y."/>
            <person name="Kiryutin B."/>
            <person name="Kitts P."/>
            <person name="Maglott D."/>
            <person name="Pruitt K."/>
            <person name="Sapojnikov V."/>
            <person name="Souvorov A."/>
            <person name="Mackey A.J."/>
            <person name="Waterhouse R.M."/>
            <person name="Wyder S."/>
            <person name="Zdobnov E.M."/>
            <person name="Zdobnov E.M."/>
            <person name="Wyder S."/>
            <person name="Kriventseva E.V."/>
            <person name="Kadowaki T."/>
            <person name="Bork P."/>
            <person name="Aranda M."/>
            <person name="Bao R."/>
            <person name="Beermann A."/>
            <person name="Berns N."/>
            <person name="Bolognesi R."/>
            <person name="Bonneton F."/>
            <person name="Bopp D."/>
            <person name="Brown S.J."/>
            <person name="Bucher G."/>
            <person name="Butts T."/>
            <person name="Chaumot A."/>
            <person name="Denell R.E."/>
            <person name="Ferrier D.E."/>
            <person name="Friedrich M."/>
            <person name="Gordon C.M."/>
            <person name="Jindra M."/>
            <person name="Klingler M."/>
            <person name="Lan Q."/>
            <person name="Lattorff H.M."/>
            <person name="Laudet V."/>
            <person name="von Levetsow C."/>
            <person name="Liu Z."/>
            <person name="Lutz R."/>
            <person name="Lynch J.A."/>
            <person name="da Fonseca R.N."/>
            <person name="Posnien N."/>
            <person name="Reuter R."/>
            <person name="Roth S."/>
            <person name="Savard J."/>
            <person name="Schinko J.B."/>
            <person name="Schmitt C."/>
            <person name="Schoppmeier M."/>
            <person name="Schroder R."/>
            <person name="Shippy T.D."/>
            <person name="Simonnet F."/>
            <person name="Marques-Souza H."/>
            <person name="Tautz D."/>
            <person name="Tomoyasu Y."/>
            <person name="Trauner J."/>
            <person name="Van der Zee M."/>
            <person name="Vervoort M."/>
            <person name="Wittkopp N."/>
            <person name="Wimmer E.A."/>
            <person name="Yang X."/>
            <person name="Jones A.K."/>
            <person name="Sattelle D.B."/>
            <person name="Ebert P.R."/>
            <person name="Nelson D."/>
            <person name="Scott J.G."/>
            <person name="Beeman R.W."/>
            <person name="Muthukrishnan S."/>
            <person name="Kramer K.J."/>
            <person name="Arakane Y."/>
            <person name="Beeman R.W."/>
            <person name="Zhu Q."/>
            <person name="Hogenkamp D."/>
            <person name="Dixit R."/>
            <person name="Oppert B."/>
            <person name="Jiang H."/>
            <person name="Zou Z."/>
            <person name="Marshall J."/>
            <person name="Elpidina E."/>
            <person name="Vinokurov K."/>
            <person name="Oppert C."/>
            <person name="Zou Z."/>
            <person name="Evans J."/>
            <person name="Lu Z."/>
            <person name="Zhao P."/>
            <person name="Sumathipala N."/>
            <person name="Altincicek B."/>
            <person name="Vilcinskas A."/>
            <person name="Williams M."/>
            <person name="Hultmark D."/>
            <person name="Hetru C."/>
            <person name="Jiang H."/>
            <person name="Grimmelikhuijzen C.J."/>
            <person name="Hauser F."/>
            <person name="Cazzamali G."/>
            <person name="Williamson M."/>
            <person name="Park Y."/>
            <person name="Li B."/>
            <person name="Tanaka Y."/>
            <person name="Predel R."/>
            <person name="Neupert S."/>
            <person name="Schachtner J."/>
            <person name="Verleyen P."/>
            <person name="Raible F."/>
            <person name="Bork P."/>
            <person name="Friedrich M."/>
            <person name="Walden K.K."/>
            <person name="Robertson H.M."/>
            <person name="Angeli S."/>
            <person name="Foret S."/>
            <person name="Bucher G."/>
            <person name="Schuetz S."/>
            <person name="Maleszka R."/>
            <person name="Wimmer E.A."/>
            <person name="Beeman R.W."/>
            <person name="Lorenzen M."/>
            <person name="Tomoyasu Y."/>
            <person name="Miller S.C."/>
            <person name="Grossmann D."/>
            <person name="Bucher G."/>
        </authorList>
    </citation>
    <scope>NUCLEOTIDE SEQUENCE [LARGE SCALE GENOMIC DNA]</scope>
    <source>
        <strain evidence="3 4">Georgia GA2</strain>
    </source>
</reference>
<dbReference type="PANTHER" id="PTHR23099">
    <property type="entry name" value="TRANSCRIPTIONAL REGULATOR"/>
    <property type="match status" value="1"/>
</dbReference>
<evidence type="ECO:0000313" key="4">
    <source>
        <dbReference type="Proteomes" id="UP000007266"/>
    </source>
</evidence>
<feature type="region of interest" description="Disordered" evidence="1">
    <location>
        <begin position="239"/>
        <end position="282"/>
    </location>
</feature>
<accession>D7ELF4</accession>